<keyword evidence="3" id="KW-0645">Protease</keyword>
<keyword evidence="2 6" id="KW-0031">Aminopeptidase</keyword>
<feature type="domain" description="Cytosol aminopeptidase" evidence="5">
    <location>
        <begin position="1"/>
        <end position="106"/>
    </location>
</feature>
<dbReference type="SUPFAM" id="SSF53187">
    <property type="entry name" value="Zn-dependent exopeptidases"/>
    <property type="match status" value="1"/>
</dbReference>
<dbReference type="AlphaFoldDB" id="A0A2J7ZLG2"/>
<dbReference type="InterPro" id="IPR000819">
    <property type="entry name" value="Peptidase_M17_C"/>
</dbReference>
<evidence type="ECO:0000259" key="5">
    <source>
        <dbReference type="Pfam" id="PF00883"/>
    </source>
</evidence>
<dbReference type="PANTHER" id="PTHR11963:SF23">
    <property type="entry name" value="CYTOSOL AMINOPEPTIDASE"/>
    <property type="match status" value="1"/>
</dbReference>
<dbReference type="Pfam" id="PF00883">
    <property type="entry name" value="Peptidase_M17"/>
    <property type="match status" value="1"/>
</dbReference>
<dbReference type="Gene3D" id="3.40.630.10">
    <property type="entry name" value="Zn peptidases"/>
    <property type="match status" value="1"/>
</dbReference>
<dbReference type="GO" id="GO:0030145">
    <property type="term" value="F:manganese ion binding"/>
    <property type="evidence" value="ECO:0007669"/>
    <property type="project" value="InterPro"/>
</dbReference>
<comment type="similarity">
    <text evidence="1">Belongs to the peptidase M17 family.</text>
</comment>
<evidence type="ECO:0000256" key="3">
    <source>
        <dbReference type="ARBA" id="ARBA00022670"/>
    </source>
</evidence>
<sequence>VLDFATLTSYATQLCCDLSAAYYTVNDALSQLVFSIGEAIGERVWRHPPWPEYKLNTMSPVADSRNAHFDCTRLGSFMAAMFISNFVQGEVAERWVHFDIANNDVKGVHSANCAFMGMQLVKALAEVGTKRADYRVSRKSKTVKKVRKVK</sequence>
<proteinExistence type="inferred from homology"/>
<keyword evidence="7" id="KW-1185">Reference proteome</keyword>
<evidence type="ECO:0000256" key="1">
    <source>
        <dbReference type="ARBA" id="ARBA00009528"/>
    </source>
</evidence>
<protein>
    <submittedName>
        <fullName evidence="6">Putative cytosol aminopeptidase</fullName>
    </submittedName>
</protein>
<dbReference type="GO" id="GO:0006508">
    <property type="term" value="P:proteolysis"/>
    <property type="evidence" value="ECO:0007669"/>
    <property type="project" value="UniProtKB-KW"/>
</dbReference>
<name>A0A2J7ZLG2_9CHLO</name>
<accession>A0A2J7ZLG2</accession>
<dbReference type="GO" id="GO:0070006">
    <property type="term" value="F:metalloaminopeptidase activity"/>
    <property type="evidence" value="ECO:0007669"/>
    <property type="project" value="InterPro"/>
</dbReference>
<dbReference type="InterPro" id="IPR011356">
    <property type="entry name" value="Leucine_aapep/pepB"/>
</dbReference>
<dbReference type="PANTHER" id="PTHR11963">
    <property type="entry name" value="LEUCINE AMINOPEPTIDASE-RELATED"/>
    <property type="match status" value="1"/>
</dbReference>
<gene>
    <name evidence="6" type="ORF">TSOC_013018</name>
</gene>
<evidence type="ECO:0000256" key="4">
    <source>
        <dbReference type="ARBA" id="ARBA00022801"/>
    </source>
</evidence>
<evidence type="ECO:0000313" key="6">
    <source>
        <dbReference type="EMBL" id="PNH01103.1"/>
    </source>
</evidence>
<dbReference type="GO" id="GO:0005737">
    <property type="term" value="C:cytoplasm"/>
    <property type="evidence" value="ECO:0007669"/>
    <property type="project" value="InterPro"/>
</dbReference>
<dbReference type="EMBL" id="PGGS01001013">
    <property type="protein sequence ID" value="PNH01103.1"/>
    <property type="molecule type" value="Genomic_DNA"/>
</dbReference>
<evidence type="ECO:0000313" key="7">
    <source>
        <dbReference type="Proteomes" id="UP000236333"/>
    </source>
</evidence>
<keyword evidence="4" id="KW-0378">Hydrolase</keyword>
<evidence type="ECO:0000256" key="2">
    <source>
        <dbReference type="ARBA" id="ARBA00022438"/>
    </source>
</evidence>
<feature type="non-terminal residue" evidence="6">
    <location>
        <position position="1"/>
    </location>
</feature>
<reference evidence="6 7" key="1">
    <citation type="journal article" date="2017" name="Mol. Biol. Evol.">
        <title>The 4-celled Tetrabaena socialis nuclear genome reveals the essential components for genetic control of cell number at the origin of multicellularity in the volvocine lineage.</title>
        <authorList>
            <person name="Featherston J."/>
            <person name="Arakaki Y."/>
            <person name="Hanschen E.R."/>
            <person name="Ferris P.J."/>
            <person name="Michod R.E."/>
            <person name="Olson B.J.S.C."/>
            <person name="Nozaki H."/>
            <person name="Durand P.M."/>
        </authorList>
    </citation>
    <scope>NUCLEOTIDE SEQUENCE [LARGE SCALE GENOMIC DNA]</scope>
    <source>
        <strain evidence="6 7">NIES-571</strain>
    </source>
</reference>
<dbReference type="OrthoDB" id="412814at2759"/>
<dbReference type="Proteomes" id="UP000236333">
    <property type="component" value="Unassembled WGS sequence"/>
</dbReference>
<comment type="caution">
    <text evidence="6">The sequence shown here is derived from an EMBL/GenBank/DDBJ whole genome shotgun (WGS) entry which is preliminary data.</text>
</comment>
<organism evidence="6 7">
    <name type="scientific">Tetrabaena socialis</name>
    <dbReference type="NCBI Taxonomy" id="47790"/>
    <lineage>
        <taxon>Eukaryota</taxon>
        <taxon>Viridiplantae</taxon>
        <taxon>Chlorophyta</taxon>
        <taxon>core chlorophytes</taxon>
        <taxon>Chlorophyceae</taxon>
        <taxon>CS clade</taxon>
        <taxon>Chlamydomonadales</taxon>
        <taxon>Tetrabaenaceae</taxon>
        <taxon>Tetrabaena</taxon>
    </lineage>
</organism>